<dbReference type="InParanoid" id="A0A0H2RB59"/>
<dbReference type="PROSITE" id="PS50011">
    <property type="entry name" value="PROTEIN_KINASE_DOM"/>
    <property type="match status" value="1"/>
</dbReference>
<accession>A0A0H2RB59</accession>
<evidence type="ECO:0000313" key="2">
    <source>
        <dbReference type="EMBL" id="KLO08627.1"/>
    </source>
</evidence>
<dbReference type="AlphaFoldDB" id="A0A0H2RB59"/>
<dbReference type="STRING" id="27342.A0A0H2RB59"/>
<dbReference type="Pfam" id="PF07714">
    <property type="entry name" value="PK_Tyr_Ser-Thr"/>
    <property type="match status" value="1"/>
</dbReference>
<keyword evidence="2" id="KW-0808">Transferase</keyword>
<keyword evidence="2" id="KW-0418">Kinase</keyword>
<dbReference type="SUPFAM" id="SSF56112">
    <property type="entry name" value="Protein kinase-like (PK-like)"/>
    <property type="match status" value="1"/>
</dbReference>
<dbReference type="Proteomes" id="UP000053477">
    <property type="component" value="Unassembled WGS sequence"/>
</dbReference>
<dbReference type="Gene3D" id="1.10.510.10">
    <property type="entry name" value="Transferase(Phosphotransferase) domain 1"/>
    <property type="match status" value="1"/>
</dbReference>
<dbReference type="InterPro" id="IPR011009">
    <property type="entry name" value="Kinase-like_dom_sf"/>
</dbReference>
<dbReference type="OrthoDB" id="4062651at2759"/>
<gene>
    <name evidence="2" type="ORF">SCHPADRAFT_893717</name>
</gene>
<protein>
    <submittedName>
        <fullName evidence="2">Kinase-like protein</fullName>
    </submittedName>
</protein>
<dbReference type="GO" id="GO:0005524">
    <property type="term" value="F:ATP binding"/>
    <property type="evidence" value="ECO:0007669"/>
    <property type="project" value="InterPro"/>
</dbReference>
<dbReference type="InterPro" id="IPR008266">
    <property type="entry name" value="Tyr_kinase_AS"/>
</dbReference>
<dbReference type="InterPro" id="IPR000719">
    <property type="entry name" value="Prot_kinase_dom"/>
</dbReference>
<organism evidence="2 3">
    <name type="scientific">Schizopora paradoxa</name>
    <dbReference type="NCBI Taxonomy" id="27342"/>
    <lineage>
        <taxon>Eukaryota</taxon>
        <taxon>Fungi</taxon>
        <taxon>Dikarya</taxon>
        <taxon>Basidiomycota</taxon>
        <taxon>Agaricomycotina</taxon>
        <taxon>Agaricomycetes</taxon>
        <taxon>Hymenochaetales</taxon>
        <taxon>Schizoporaceae</taxon>
        <taxon>Schizopora</taxon>
    </lineage>
</organism>
<keyword evidence="3" id="KW-1185">Reference proteome</keyword>
<dbReference type="GO" id="GO:0004674">
    <property type="term" value="F:protein serine/threonine kinase activity"/>
    <property type="evidence" value="ECO:0007669"/>
    <property type="project" value="TreeGrafter"/>
</dbReference>
<feature type="domain" description="Protein kinase" evidence="1">
    <location>
        <begin position="402"/>
        <end position="637"/>
    </location>
</feature>
<evidence type="ECO:0000259" key="1">
    <source>
        <dbReference type="PROSITE" id="PS50011"/>
    </source>
</evidence>
<dbReference type="PROSITE" id="PS00109">
    <property type="entry name" value="PROTEIN_KINASE_TYR"/>
    <property type="match status" value="1"/>
</dbReference>
<dbReference type="InterPro" id="IPR051681">
    <property type="entry name" value="Ser/Thr_Kinases-Pseudokinases"/>
</dbReference>
<dbReference type="PANTHER" id="PTHR44329">
    <property type="entry name" value="SERINE/THREONINE-PROTEIN KINASE TNNI3K-RELATED"/>
    <property type="match status" value="1"/>
</dbReference>
<reference evidence="2 3" key="1">
    <citation type="submission" date="2015-04" db="EMBL/GenBank/DDBJ databases">
        <title>Complete genome sequence of Schizopora paradoxa KUC8140, a cosmopolitan wood degrader in East Asia.</title>
        <authorList>
            <consortium name="DOE Joint Genome Institute"/>
            <person name="Min B."/>
            <person name="Park H."/>
            <person name="Jang Y."/>
            <person name="Kim J.-J."/>
            <person name="Kim K.H."/>
            <person name="Pangilinan J."/>
            <person name="Lipzen A."/>
            <person name="Riley R."/>
            <person name="Grigoriev I.V."/>
            <person name="Spatafora J.W."/>
            <person name="Choi I.-G."/>
        </authorList>
    </citation>
    <scope>NUCLEOTIDE SEQUENCE [LARGE SCALE GENOMIC DNA]</scope>
    <source>
        <strain evidence="2 3">KUC8140</strain>
    </source>
</reference>
<proteinExistence type="predicted"/>
<evidence type="ECO:0000313" key="3">
    <source>
        <dbReference type="Proteomes" id="UP000053477"/>
    </source>
</evidence>
<dbReference type="EMBL" id="KQ086083">
    <property type="protein sequence ID" value="KLO08627.1"/>
    <property type="molecule type" value="Genomic_DNA"/>
</dbReference>
<name>A0A0H2RB59_9AGAM</name>
<dbReference type="InterPro" id="IPR001245">
    <property type="entry name" value="Ser-Thr/Tyr_kinase_cat_dom"/>
</dbReference>
<sequence length="637" mass="72337">MWSSVNENEERLKRELLATNADLKEALNDIKKYIIAATADGWIGRDDPIYQDFSLHIKVHEERVVAFCSFQIDDLTTRSVVQRMLSAVGLTKDKVLEVLEMQIVDRINEGKMMQHLLASIKKTTEGERSEKYSSFHDKLPRGKKMNKQVLSLAKDTSSEISGKLNEIIHGTAVAAFRSRYMQKDLTTVDRSLIPKADIGHGFKALQMEVDYMCFSPRDFSLDKLLRKILPGLVSLTRQFAVILNKYYVDEVGYAFAEIASDRFLAAYSEFAYEHEMLKQNLKLFIGDQAQRRCIKMQFAYKITLAVRLCSEFLDKNQAALTGMACSGENVARSICDSEEGNSVIVDAECVSMLKEDEDDAEFLANEHKSATLRDIPSNLEVRYDDIVRELNKLQLKKMELPFAESDEAARGSYATIREVPWNDSKILVAVKCFKVVKSEQRTMKSFVREAQIMSKLQHKNILSIFGYACLPSSSNANNRSDTRYITYALVYPMYRMGSLENYLAASGVGEERKVKILLDVAAGLSYMHDPHKEIGVVVHGDLRAANVLVSPSGDALLCDFGLSTYENLDEKWRTISTETNQAWLPYEFFTFTPLNRAVERKKLTVKTDIFAFGCVCYEVPFPRFSFENVFELTLAPC</sequence>